<protein>
    <recommendedName>
        <fullName evidence="3 5">Regulatory protein RecX</fullName>
    </recommendedName>
</protein>
<organism evidence="7 10">
    <name type="scientific">Phascolarctobacterium faecium</name>
    <dbReference type="NCBI Taxonomy" id="33025"/>
    <lineage>
        <taxon>Bacteria</taxon>
        <taxon>Bacillati</taxon>
        <taxon>Bacillota</taxon>
        <taxon>Negativicutes</taxon>
        <taxon>Acidaminococcales</taxon>
        <taxon>Acidaminococcaceae</taxon>
        <taxon>Phascolarctobacterium</taxon>
    </lineage>
</organism>
<evidence type="ECO:0000256" key="5">
    <source>
        <dbReference type="HAMAP-Rule" id="MF_01114"/>
    </source>
</evidence>
<reference evidence="9 10" key="1">
    <citation type="journal article" date="2019" name="Nat. Med.">
        <title>A library of human gut bacterial isolates paired with longitudinal multiomics data enables mechanistic microbiome research.</title>
        <authorList>
            <person name="Poyet M."/>
            <person name="Groussin M."/>
            <person name="Gibbons S.M."/>
            <person name="Avila-Pacheco J."/>
            <person name="Jiang X."/>
            <person name="Kearney S.M."/>
            <person name="Perrotta A.R."/>
            <person name="Berdy B."/>
            <person name="Zhao S."/>
            <person name="Lieberman T.D."/>
            <person name="Swanson P.K."/>
            <person name="Smith M."/>
            <person name="Roesemann S."/>
            <person name="Alexander J.E."/>
            <person name="Rich S.A."/>
            <person name="Livny J."/>
            <person name="Vlamakis H."/>
            <person name="Clish C."/>
            <person name="Bullock K."/>
            <person name="Deik A."/>
            <person name="Scott J."/>
            <person name="Pierce K.A."/>
            <person name="Xavier R.J."/>
            <person name="Alm E.J."/>
        </authorList>
    </citation>
    <scope>NUCLEOTIDE SEQUENCE [LARGE SCALE GENOMIC DNA]</scope>
    <source>
        <strain evidence="7 10">BIOML-A13</strain>
        <strain evidence="8 9">BIOML-A3</strain>
    </source>
</reference>
<sequence length="171" mass="19981">MLNRSSKNLATEQEAYDYALDILSYRDYSRKDMELKLKRKGADAGIIKSTIQKLLEYGFLDEKRYGQRVFEAWLSKKYYGRCHLRLELQKKNVAERYINDILAQFSEAEEQERAEKALQSCLKRNPKKYDPATQEGRAAIGRYLYARGFASKYIQKSINNIHGSVILMDDC</sequence>
<evidence type="ECO:0000313" key="9">
    <source>
        <dbReference type="Proteomes" id="UP000443070"/>
    </source>
</evidence>
<dbReference type="EMBL" id="WNBW01000001">
    <property type="protein sequence ID" value="MTU03397.1"/>
    <property type="molecule type" value="Genomic_DNA"/>
</dbReference>
<keyword evidence="9" id="KW-1185">Reference proteome</keyword>
<comment type="function">
    <text evidence="5">Modulates RecA activity.</text>
</comment>
<accession>A0A3G9GTG9</accession>
<comment type="caution">
    <text evidence="7">The sequence shown here is derived from an EMBL/GenBank/DDBJ whole genome shotgun (WGS) entry which is preliminary data.</text>
</comment>
<dbReference type="RefSeq" id="WP_125669516.1">
    <property type="nucleotide sequence ID" value="NZ_AP019004.1"/>
</dbReference>
<dbReference type="HAMAP" id="MF_01114">
    <property type="entry name" value="RecX"/>
    <property type="match status" value="1"/>
</dbReference>
<dbReference type="Gene3D" id="1.10.10.10">
    <property type="entry name" value="Winged helix-like DNA-binding domain superfamily/Winged helix DNA-binding domain"/>
    <property type="match status" value="1"/>
</dbReference>
<evidence type="ECO:0000256" key="4">
    <source>
        <dbReference type="ARBA" id="ARBA00022490"/>
    </source>
</evidence>
<keyword evidence="4 5" id="KW-0963">Cytoplasm</keyword>
<evidence type="ECO:0000256" key="2">
    <source>
        <dbReference type="ARBA" id="ARBA00009695"/>
    </source>
</evidence>
<proteinExistence type="inferred from homology"/>
<dbReference type="GeneID" id="49407274"/>
<dbReference type="Proteomes" id="UP000484547">
    <property type="component" value="Unassembled WGS sequence"/>
</dbReference>
<gene>
    <name evidence="5" type="primary">recX</name>
    <name evidence="7" type="ORF">GMD11_03140</name>
    <name evidence="8" type="ORF">GMD18_03140</name>
</gene>
<dbReference type="AlphaFoldDB" id="A0A3G9GTG9"/>
<feature type="domain" description="RecX first three-helical" evidence="6">
    <location>
        <begin position="15"/>
        <end position="54"/>
    </location>
</feature>
<dbReference type="InterPro" id="IPR036388">
    <property type="entry name" value="WH-like_DNA-bd_sf"/>
</dbReference>
<evidence type="ECO:0000313" key="7">
    <source>
        <dbReference type="EMBL" id="MTT75265.1"/>
    </source>
</evidence>
<dbReference type="GO" id="GO:0006282">
    <property type="term" value="P:regulation of DNA repair"/>
    <property type="evidence" value="ECO:0007669"/>
    <property type="project" value="UniProtKB-UniRule"/>
</dbReference>
<evidence type="ECO:0000256" key="1">
    <source>
        <dbReference type="ARBA" id="ARBA00004496"/>
    </source>
</evidence>
<dbReference type="PANTHER" id="PTHR33602">
    <property type="entry name" value="REGULATORY PROTEIN RECX FAMILY PROTEIN"/>
    <property type="match status" value="1"/>
</dbReference>
<dbReference type="OrthoDB" id="5421057at2"/>
<dbReference type="EMBL" id="WNBM01000001">
    <property type="protein sequence ID" value="MTT75265.1"/>
    <property type="molecule type" value="Genomic_DNA"/>
</dbReference>
<evidence type="ECO:0000256" key="3">
    <source>
        <dbReference type="ARBA" id="ARBA00018111"/>
    </source>
</evidence>
<dbReference type="Proteomes" id="UP000443070">
    <property type="component" value="Unassembled WGS sequence"/>
</dbReference>
<evidence type="ECO:0000313" key="10">
    <source>
        <dbReference type="Proteomes" id="UP000484547"/>
    </source>
</evidence>
<comment type="similarity">
    <text evidence="2 5">Belongs to the RecX family.</text>
</comment>
<dbReference type="Pfam" id="PF21982">
    <property type="entry name" value="RecX_HTH1"/>
    <property type="match status" value="1"/>
</dbReference>
<dbReference type="PANTHER" id="PTHR33602:SF1">
    <property type="entry name" value="REGULATORY PROTEIN RECX FAMILY PROTEIN"/>
    <property type="match status" value="1"/>
</dbReference>
<evidence type="ECO:0000313" key="8">
    <source>
        <dbReference type="EMBL" id="MTU03397.1"/>
    </source>
</evidence>
<comment type="subcellular location">
    <subcellularLocation>
        <location evidence="1 5">Cytoplasm</location>
    </subcellularLocation>
</comment>
<dbReference type="GO" id="GO:0005737">
    <property type="term" value="C:cytoplasm"/>
    <property type="evidence" value="ECO:0007669"/>
    <property type="project" value="UniProtKB-SubCell"/>
</dbReference>
<evidence type="ECO:0000259" key="6">
    <source>
        <dbReference type="Pfam" id="PF21982"/>
    </source>
</evidence>
<dbReference type="InterPro" id="IPR053926">
    <property type="entry name" value="RecX_HTH_1st"/>
</dbReference>
<dbReference type="InterPro" id="IPR003783">
    <property type="entry name" value="Regulatory_RecX"/>
</dbReference>
<name>A0A3G9GTG9_9FIRM</name>